<protein>
    <submittedName>
        <fullName evidence="2">Uncharacterized protein</fullName>
    </submittedName>
</protein>
<dbReference type="Proteomes" id="UP000198346">
    <property type="component" value="Unassembled WGS sequence"/>
</dbReference>
<accession>A0A239PUT2</accession>
<reference evidence="2 3" key="1">
    <citation type="submission" date="2017-07" db="EMBL/GenBank/DDBJ databases">
        <authorList>
            <person name="Sun Z.S."/>
            <person name="Albrecht U."/>
            <person name="Echele G."/>
            <person name="Lee C.C."/>
        </authorList>
    </citation>
    <scope>NUCLEOTIDE SEQUENCE [LARGE SCALE GENOMIC DNA]</scope>
    <source>
        <strain evidence="2 3">CGMCC 1.12710</strain>
    </source>
</reference>
<sequence>MQERRPKASLTCAGAGAWRTAQHRLRLWELDNATAADDQRAEDERRALADEMDALSVAIAAAEPGDWREIADMVDQLAERLAEPWAGASGEPDPETAHLLGVSGNPGAVHLEQTHRSAMAHHVHRL</sequence>
<proteinExistence type="predicted"/>
<organism evidence="2 3">
    <name type="scientific">Amphiplicatus metriothermophilus</name>
    <dbReference type="NCBI Taxonomy" id="1519374"/>
    <lineage>
        <taxon>Bacteria</taxon>
        <taxon>Pseudomonadati</taxon>
        <taxon>Pseudomonadota</taxon>
        <taxon>Alphaproteobacteria</taxon>
        <taxon>Parvularculales</taxon>
        <taxon>Parvularculaceae</taxon>
        <taxon>Amphiplicatus</taxon>
    </lineage>
</organism>
<dbReference type="AlphaFoldDB" id="A0A239PUT2"/>
<evidence type="ECO:0000313" key="2">
    <source>
        <dbReference type="EMBL" id="SNT74064.1"/>
    </source>
</evidence>
<feature type="region of interest" description="Disordered" evidence="1">
    <location>
        <begin position="86"/>
        <end position="106"/>
    </location>
</feature>
<dbReference type="RefSeq" id="WP_143265989.1">
    <property type="nucleotide sequence ID" value="NZ_FZQA01000004.1"/>
</dbReference>
<name>A0A239PUT2_9PROT</name>
<evidence type="ECO:0000313" key="3">
    <source>
        <dbReference type="Proteomes" id="UP000198346"/>
    </source>
</evidence>
<dbReference type="OrthoDB" id="9778690at2"/>
<evidence type="ECO:0000256" key="1">
    <source>
        <dbReference type="SAM" id="MobiDB-lite"/>
    </source>
</evidence>
<keyword evidence="3" id="KW-1185">Reference proteome</keyword>
<gene>
    <name evidence="2" type="ORF">SAMN06297382_1968</name>
</gene>
<dbReference type="EMBL" id="FZQA01000004">
    <property type="protein sequence ID" value="SNT74064.1"/>
    <property type="molecule type" value="Genomic_DNA"/>
</dbReference>